<dbReference type="GO" id="GO:0006281">
    <property type="term" value="P:DNA repair"/>
    <property type="evidence" value="ECO:0007669"/>
    <property type="project" value="InterPro"/>
</dbReference>
<keyword evidence="7" id="KW-0234">DNA repair</keyword>
<dbReference type="InterPro" id="IPR003593">
    <property type="entry name" value="AAA+_ATPase"/>
</dbReference>
<evidence type="ECO:0000256" key="8">
    <source>
        <dbReference type="ARBA" id="ARBA00023235"/>
    </source>
</evidence>
<evidence type="ECO:0000256" key="7">
    <source>
        <dbReference type="ARBA" id="ARBA00023204"/>
    </source>
</evidence>
<dbReference type="Pfam" id="PF14493">
    <property type="entry name" value="HTH_40"/>
    <property type="match status" value="1"/>
</dbReference>
<sequence length="573" mass="64263">MTQETALSILKTGKNVFLTGEPGSGKTHIINRYVAYLKEHGIEPAITASTGIAATHIGRMTIHSWSGIGIKKELSPADFGRVISLRRASARVKKAGVLIIDEISILDSKTLNLIDTVCRAIKRSSEPFGGIRIVLVGDFFQLPPVRREEEEPYKFAFESEAWITANLSVCYLTEQHRQSDSKFLEVLSAIRSGQVSQEHRQCLNGCLADSNSPRIKNVTKFFPHNEDVNRINAEELQKLPGKSKSFVMTGRGKDNLVEQLKRGCLSPENLELKKGAIVMFTKNNFQRGFVNGTIGTIAGFDQYEDENYPIVRTRQGRQLTVASMEWTIEENGEAVAKIKQVPLRLAWAMTIHKSQGITLDEAFMDLNEAFVEGQGYVALSRVKTLDGLYLAGYNDKALSVHPIVLRHDDIFRQLSGEAESAHVNLDREEIEQFHDNFIAVLGGNVRAEKEVQDDEFIEFEKSGPNFYRGNHQENTVDETFNLISAGKTIAEVSQIRGRTEETIIKHLEDLKSSGKLSVDQIIHLKTEAGDNAINEIQEAFSKLGVERLKPVFDHFEGRYSYKSIRLVHLLMSQ</sequence>
<evidence type="ECO:0000256" key="4">
    <source>
        <dbReference type="ARBA" id="ARBA00022806"/>
    </source>
</evidence>
<evidence type="ECO:0000256" key="6">
    <source>
        <dbReference type="ARBA" id="ARBA00023125"/>
    </source>
</evidence>
<evidence type="ECO:0000313" key="10">
    <source>
        <dbReference type="EMBL" id="OGN09445.1"/>
    </source>
</evidence>
<dbReference type="Gene3D" id="3.40.50.300">
    <property type="entry name" value="P-loop containing nucleotide triphosphate hydrolases"/>
    <property type="match status" value="2"/>
</dbReference>
<keyword evidence="2" id="KW-0227">DNA damage</keyword>
<keyword evidence="4" id="KW-0347">Helicase</keyword>
<evidence type="ECO:0000256" key="3">
    <source>
        <dbReference type="ARBA" id="ARBA00022801"/>
    </source>
</evidence>
<accession>A0A1F8F8I7</accession>
<name>A0A1F8F8I7_9BACT</name>
<keyword evidence="5" id="KW-0067">ATP-binding</keyword>
<evidence type="ECO:0000313" key="11">
    <source>
        <dbReference type="Proteomes" id="UP000178908"/>
    </source>
</evidence>
<dbReference type="Pfam" id="PF21530">
    <property type="entry name" value="Pif1_2B_dom"/>
    <property type="match status" value="1"/>
</dbReference>
<protein>
    <recommendedName>
        <fullName evidence="9">AAA+ ATPase domain-containing protein</fullName>
    </recommendedName>
</protein>
<gene>
    <name evidence="10" type="ORF">A3C61_01220</name>
</gene>
<comment type="caution">
    <text evidence="10">The sequence shown here is derived from an EMBL/GenBank/DDBJ whole genome shotgun (WGS) entry which is preliminary data.</text>
</comment>
<keyword evidence="3" id="KW-0378">Hydrolase</keyword>
<dbReference type="InterPro" id="IPR029491">
    <property type="entry name" value="Helicase_HTH"/>
</dbReference>
<dbReference type="PANTHER" id="PTHR47642:SF5">
    <property type="entry name" value="ATP-DEPENDENT DNA HELICASE"/>
    <property type="match status" value="1"/>
</dbReference>
<organism evidence="10 11">
    <name type="scientific">Candidatus Yanofskybacteria bacterium RIFCSPHIGHO2_02_FULL_39_10</name>
    <dbReference type="NCBI Taxonomy" id="1802674"/>
    <lineage>
        <taxon>Bacteria</taxon>
        <taxon>Candidatus Yanofskyibacteriota</taxon>
    </lineage>
</organism>
<dbReference type="EMBL" id="MGJO01000022">
    <property type="protein sequence ID" value="OGN09445.1"/>
    <property type="molecule type" value="Genomic_DNA"/>
</dbReference>
<dbReference type="InterPro" id="IPR051055">
    <property type="entry name" value="PIF1_helicase"/>
</dbReference>
<dbReference type="SUPFAM" id="SSF52540">
    <property type="entry name" value="P-loop containing nucleoside triphosphate hydrolases"/>
    <property type="match status" value="2"/>
</dbReference>
<evidence type="ECO:0000256" key="2">
    <source>
        <dbReference type="ARBA" id="ARBA00022763"/>
    </source>
</evidence>
<evidence type="ECO:0000256" key="5">
    <source>
        <dbReference type="ARBA" id="ARBA00022840"/>
    </source>
</evidence>
<evidence type="ECO:0000256" key="1">
    <source>
        <dbReference type="ARBA" id="ARBA00022741"/>
    </source>
</evidence>
<dbReference type="GO" id="GO:0003678">
    <property type="term" value="F:DNA helicase activity"/>
    <property type="evidence" value="ECO:0007669"/>
    <property type="project" value="InterPro"/>
</dbReference>
<dbReference type="InterPro" id="IPR049163">
    <property type="entry name" value="Pif1-like_2B_dom"/>
</dbReference>
<dbReference type="SMART" id="SM00382">
    <property type="entry name" value="AAA"/>
    <property type="match status" value="1"/>
</dbReference>
<proteinExistence type="predicted"/>
<dbReference type="Gene3D" id="1.10.10.1390">
    <property type="entry name" value="ATP-dependent DNA helicase RecQ"/>
    <property type="match status" value="1"/>
</dbReference>
<evidence type="ECO:0000259" key="9">
    <source>
        <dbReference type="SMART" id="SM00382"/>
    </source>
</evidence>
<dbReference type="GO" id="GO:0000723">
    <property type="term" value="P:telomere maintenance"/>
    <property type="evidence" value="ECO:0007669"/>
    <property type="project" value="InterPro"/>
</dbReference>
<dbReference type="CDD" id="cd18809">
    <property type="entry name" value="SF1_C_RecD"/>
    <property type="match status" value="1"/>
</dbReference>
<dbReference type="InterPro" id="IPR010285">
    <property type="entry name" value="DNA_helicase_pif1-like_DEAD"/>
</dbReference>
<dbReference type="Pfam" id="PF05970">
    <property type="entry name" value="PIF1"/>
    <property type="match status" value="1"/>
</dbReference>
<keyword evidence="1" id="KW-0547">Nucleotide-binding</keyword>
<keyword evidence="6" id="KW-0238">DNA-binding</keyword>
<keyword evidence="8" id="KW-0413">Isomerase</keyword>
<dbReference type="PANTHER" id="PTHR47642">
    <property type="entry name" value="ATP-DEPENDENT DNA HELICASE"/>
    <property type="match status" value="1"/>
</dbReference>
<reference evidence="10 11" key="1">
    <citation type="journal article" date="2016" name="Nat. Commun.">
        <title>Thousands of microbial genomes shed light on interconnected biogeochemical processes in an aquifer system.</title>
        <authorList>
            <person name="Anantharaman K."/>
            <person name="Brown C.T."/>
            <person name="Hug L.A."/>
            <person name="Sharon I."/>
            <person name="Castelle C.J."/>
            <person name="Probst A.J."/>
            <person name="Thomas B.C."/>
            <person name="Singh A."/>
            <person name="Wilkins M.J."/>
            <person name="Karaoz U."/>
            <person name="Brodie E.L."/>
            <person name="Williams K.H."/>
            <person name="Hubbard S.S."/>
            <person name="Banfield J.F."/>
        </authorList>
    </citation>
    <scope>NUCLEOTIDE SEQUENCE [LARGE SCALE GENOMIC DNA]</scope>
</reference>
<dbReference type="InterPro" id="IPR027417">
    <property type="entry name" value="P-loop_NTPase"/>
</dbReference>
<feature type="domain" description="AAA+ ATPase" evidence="9">
    <location>
        <begin position="12"/>
        <end position="304"/>
    </location>
</feature>
<dbReference type="CDD" id="cd18037">
    <property type="entry name" value="DEXSc_Pif1_like"/>
    <property type="match status" value="1"/>
</dbReference>
<dbReference type="Proteomes" id="UP000178908">
    <property type="component" value="Unassembled WGS sequence"/>
</dbReference>
<dbReference type="AlphaFoldDB" id="A0A1F8F8I7"/>